<evidence type="ECO:0000313" key="1">
    <source>
        <dbReference type="EMBL" id="ACO68457.1"/>
    </source>
</evidence>
<gene>
    <name evidence="1" type="ORF">MICPUN_51506</name>
</gene>
<dbReference type="OMA" id="WWIQDVA"/>
<name>C1FDV3_MICCC</name>
<organism evidence="1 2">
    <name type="scientific">Micromonas commoda (strain RCC299 / NOUM17 / CCMP2709)</name>
    <name type="common">Picoplanktonic green alga</name>
    <dbReference type="NCBI Taxonomy" id="296587"/>
    <lineage>
        <taxon>Eukaryota</taxon>
        <taxon>Viridiplantae</taxon>
        <taxon>Chlorophyta</taxon>
        <taxon>Mamiellophyceae</taxon>
        <taxon>Mamiellales</taxon>
        <taxon>Mamiellaceae</taxon>
        <taxon>Micromonas</taxon>
    </lineage>
</organism>
<dbReference type="AlphaFoldDB" id="C1FDV3"/>
<protein>
    <submittedName>
        <fullName evidence="1">Uncharacterized protein</fullName>
    </submittedName>
</protein>
<proteinExistence type="predicted"/>
<accession>C1FDV3</accession>
<reference evidence="1 2" key="1">
    <citation type="journal article" date="2009" name="Science">
        <title>Green evolution and dynamic adaptations revealed by genomes of the marine picoeukaryotes Micromonas.</title>
        <authorList>
            <person name="Worden A.Z."/>
            <person name="Lee J.H."/>
            <person name="Mock T."/>
            <person name="Rouze P."/>
            <person name="Simmons M.P."/>
            <person name="Aerts A.L."/>
            <person name="Allen A.E."/>
            <person name="Cuvelier M.L."/>
            <person name="Derelle E."/>
            <person name="Everett M.V."/>
            <person name="Foulon E."/>
            <person name="Grimwood J."/>
            <person name="Gundlach H."/>
            <person name="Henrissat B."/>
            <person name="Napoli C."/>
            <person name="McDonald S.M."/>
            <person name="Parker M.S."/>
            <person name="Rombauts S."/>
            <person name="Salamov A."/>
            <person name="Von Dassow P."/>
            <person name="Badger J.H."/>
            <person name="Coutinho P.M."/>
            <person name="Demir E."/>
            <person name="Dubchak I."/>
            <person name="Gentemann C."/>
            <person name="Eikrem W."/>
            <person name="Gready J.E."/>
            <person name="John U."/>
            <person name="Lanier W."/>
            <person name="Lindquist E.A."/>
            <person name="Lucas S."/>
            <person name="Mayer K.F."/>
            <person name="Moreau H."/>
            <person name="Not F."/>
            <person name="Otillar R."/>
            <person name="Panaud O."/>
            <person name="Pangilinan J."/>
            <person name="Paulsen I."/>
            <person name="Piegu B."/>
            <person name="Poliakov A."/>
            <person name="Robbens S."/>
            <person name="Schmutz J."/>
            <person name="Toulza E."/>
            <person name="Wyss T."/>
            <person name="Zelensky A."/>
            <person name="Zhou K."/>
            <person name="Armbrust E.V."/>
            <person name="Bhattacharya D."/>
            <person name="Goodenough U.W."/>
            <person name="Van de Peer Y."/>
            <person name="Grigoriev I.V."/>
        </authorList>
    </citation>
    <scope>NUCLEOTIDE SEQUENCE [LARGE SCALE GENOMIC DNA]</scope>
    <source>
        <strain evidence="2">RCC299 / NOUM17</strain>
    </source>
</reference>
<dbReference type="Proteomes" id="UP000002009">
    <property type="component" value="Chromosome 1"/>
</dbReference>
<dbReference type="EMBL" id="CP001574">
    <property type="protein sequence ID" value="ACO68457.1"/>
    <property type="molecule type" value="Genomic_DNA"/>
</dbReference>
<dbReference type="InParanoid" id="C1FDV3"/>
<dbReference type="OrthoDB" id="498474at2759"/>
<dbReference type="KEGG" id="mis:MICPUN_51506"/>
<evidence type="ECO:0000313" key="2">
    <source>
        <dbReference type="Proteomes" id="UP000002009"/>
    </source>
</evidence>
<sequence>MLGGTIFASGAAVVDHVLSEQLFQIVEEEVFRLIDIFDAGYELPSRANALSSGTFWMPIERAEEPRCAIEYVISKMYSSGELFQRIGVKGMHFSGVEWWFQDVSDGEQPKTFHTDCDLQTEVDRDGVLTRKRRNPSIGSVLYLSREGGATVAFGQRRNISIGSAALCPRLPQELVVVHPRQNRLFMFDGDLFHAVMHPQHPAIMRGQRVTLLMNWWVDKPYSPVAIPKSILTTLELERCSRPETFRPSLKGTARSARSYHGCRKLRTRRNFFEDLNDWQAQKLPQTLGKFGHQRAVLLKYSRELSCEMKRDFRDCGPSIEGDASDWPQWNISKAENPS</sequence>
<dbReference type="eggNOG" id="ENOG502SVJJ">
    <property type="taxonomic scope" value="Eukaryota"/>
</dbReference>
<dbReference type="GeneID" id="8250512"/>
<keyword evidence="2" id="KW-1185">Reference proteome</keyword>
<dbReference type="RefSeq" id="XP_002507199.1">
    <property type="nucleotide sequence ID" value="XM_002507153.1"/>
</dbReference>